<keyword evidence="1" id="KW-0677">Repeat</keyword>
<dbReference type="PANTHER" id="PTHR23155">
    <property type="entry name" value="DISEASE RESISTANCE PROTEIN RP"/>
    <property type="match status" value="1"/>
</dbReference>
<dbReference type="Gene3D" id="1.10.10.10">
    <property type="entry name" value="Winged helix-like DNA-binding domain superfamily/Winged helix DNA-binding domain"/>
    <property type="match status" value="1"/>
</dbReference>
<dbReference type="AlphaFoldDB" id="A0A8X7Q454"/>
<evidence type="ECO:0000256" key="1">
    <source>
        <dbReference type="ARBA" id="ARBA00022737"/>
    </source>
</evidence>
<name>A0A8X7Q454_BRACI</name>
<reference evidence="4 5" key="1">
    <citation type="submission" date="2020-02" db="EMBL/GenBank/DDBJ databases">
        <authorList>
            <person name="Ma Q."/>
            <person name="Huang Y."/>
            <person name="Song X."/>
            <person name="Pei D."/>
        </authorList>
    </citation>
    <scope>NUCLEOTIDE SEQUENCE [LARGE SCALE GENOMIC DNA]</scope>
    <source>
        <strain evidence="4">Sxm20200214</strain>
        <tissue evidence="4">Leaf</tissue>
    </source>
</reference>
<evidence type="ECO:0000256" key="2">
    <source>
        <dbReference type="ARBA" id="ARBA00022821"/>
    </source>
</evidence>
<evidence type="ECO:0000313" key="4">
    <source>
        <dbReference type="EMBL" id="KAG2260739.1"/>
    </source>
</evidence>
<dbReference type="InterPro" id="IPR058922">
    <property type="entry name" value="WHD_DRP"/>
</dbReference>
<dbReference type="FunFam" id="1.10.10.10:FF:000322">
    <property type="entry name" value="Probable disease resistance protein At1g63360"/>
    <property type="match status" value="1"/>
</dbReference>
<sequence>MSCKNYKEWDLAVEDFAGMDDQILPILKYSYDNLKGKHIKSCFQYCSLFPEDYLIEKEKLIDYWICERFIGENEDRERTVNQGYGIIATLVSSCLLLEEGSSISKVKMHDVVREMALGISSDFGKKKSVSCEPELG</sequence>
<keyword evidence="5" id="KW-1185">Reference proteome</keyword>
<dbReference type="OrthoDB" id="3794806at2759"/>
<gene>
    <name evidence="4" type="ORF">Bca52824_080033</name>
</gene>
<comment type="caution">
    <text evidence="4">The sequence shown here is derived from an EMBL/GenBank/DDBJ whole genome shotgun (WGS) entry which is preliminary data.</text>
</comment>
<evidence type="ECO:0000313" key="5">
    <source>
        <dbReference type="Proteomes" id="UP000886595"/>
    </source>
</evidence>
<feature type="domain" description="Disease resistance protein winged helix" evidence="3">
    <location>
        <begin position="48"/>
        <end position="116"/>
    </location>
</feature>
<organism evidence="4 5">
    <name type="scientific">Brassica carinata</name>
    <name type="common">Ethiopian mustard</name>
    <name type="synonym">Abyssinian cabbage</name>
    <dbReference type="NCBI Taxonomy" id="52824"/>
    <lineage>
        <taxon>Eukaryota</taxon>
        <taxon>Viridiplantae</taxon>
        <taxon>Streptophyta</taxon>
        <taxon>Embryophyta</taxon>
        <taxon>Tracheophyta</taxon>
        <taxon>Spermatophyta</taxon>
        <taxon>Magnoliopsida</taxon>
        <taxon>eudicotyledons</taxon>
        <taxon>Gunneridae</taxon>
        <taxon>Pentapetalae</taxon>
        <taxon>rosids</taxon>
        <taxon>malvids</taxon>
        <taxon>Brassicales</taxon>
        <taxon>Brassicaceae</taxon>
        <taxon>Brassiceae</taxon>
        <taxon>Brassica</taxon>
    </lineage>
</organism>
<dbReference type="InterPro" id="IPR036388">
    <property type="entry name" value="WH-like_DNA-bd_sf"/>
</dbReference>
<accession>A0A8X7Q454</accession>
<proteinExistence type="predicted"/>
<dbReference type="Pfam" id="PF23559">
    <property type="entry name" value="WHD_DRP"/>
    <property type="match status" value="1"/>
</dbReference>
<dbReference type="EMBL" id="JAAMPC010000015">
    <property type="protein sequence ID" value="KAG2260739.1"/>
    <property type="molecule type" value="Genomic_DNA"/>
</dbReference>
<dbReference type="PANTHER" id="PTHR23155:SF1192">
    <property type="entry name" value="DISEASE RESISTANCE PROTEIN RFL1-RELATED"/>
    <property type="match status" value="1"/>
</dbReference>
<dbReference type="Proteomes" id="UP000886595">
    <property type="component" value="Unassembled WGS sequence"/>
</dbReference>
<dbReference type="GO" id="GO:0098542">
    <property type="term" value="P:defense response to other organism"/>
    <property type="evidence" value="ECO:0007669"/>
    <property type="project" value="TreeGrafter"/>
</dbReference>
<protein>
    <recommendedName>
        <fullName evidence="3">Disease resistance protein winged helix domain-containing protein</fullName>
    </recommendedName>
</protein>
<evidence type="ECO:0000259" key="3">
    <source>
        <dbReference type="Pfam" id="PF23559"/>
    </source>
</evidence>
<dbReference type="InterPro" id="IPR044974">
    <property type="entry name" value="Disease_R_plants"/>
</dbReference>
<keyword evidence="2" id="KW-0611">Plant defense</keyword>